<feature type="compositionally biased region" description="Basic and acidic residues" evidence="1">
    <location>
        <begin position="33"/>
        <end position="58"/>
    </location>
</feature>
<organism evidence="3 4">
    <name type="scientific">Phenylobacterium parvum</name>
    <dbReference type="NCBI Taxonomy" id="2201350"/>
    <lineage>
        <taxon>Bacteria</taxon>
        <taxon>Pseudomonadati</taxon>
        <taxon>Pseudomonadota</taxon>
        <taxon>Alphaproteobacteria</taxon>
        <taxon>Caulobacterales</taxon>
        <taxon>Caulobacteraceae</taxon>
        <taxon>Phenylobacterium</taxon>
    </lineage>
</organism>
<dbReference type="KEGG" id="phb:HYN04_03660"/>
<feature type="compositionally biased region" description="Pro residues" evidence="1">
    <location>
        <begin position="59"/>
        <end position="70"/>
    </location>
</feature>
<evidence type="ECO:0000256" key="1">
    <source>
        <dbReference type="SAM" id="MobiDB-lite"/>
    </source>
</evidence>
<dbReference type="EMBL" id="CP029479">
    <property type="protein sequence ID" value="AWM76928.1"/>
    <property type="molecule type" value="Genomic_DNA"/>
</dbReference>
<dbReference type="Gene3D" id="3.10.450.160">
    <property type="entry name" value="inner membrane protein cigr"/>
    <property type="match status" value="1"/>
</dbReference>
<evidence type="ECO:0000313" key="3">
    <source>
        <dbReference type="EMBL" id="AWM76928.1"/>
    </source>
</evidence>
<keyword evidence="2" id="KW-0732">Signal</keyword>
<dbReference type="Proteomes" id="UP000247763">
    <property type="component" value="Chromosome"/>
</dbReference>
<protein>
    <recommendedName>
        <fullName evidence="5">ATP-dependent RNA helicase</fullName>
    </recommendedName>
</protein>
<feature type="region of interest" description="Disordered" evidence="1">
    <location>
        <begin position="27"/>
        <end position="174"/>
    </location>
</feature>
<reference evidence="4" key="1">
    <citation type="submission" date="2018-05" db="EMBL/GenBank/DDBJ databases">
        <title>Genome sequencing of Phenylobacterium sp. HYN0004.</title>
        <authorList>
            <person name="Yi H."/>
            <person name="Baek C."/>
        </authorList>
    </citation>
    <scope>NUCLEOTIDE SEQUENCE [LARGE SCALE GENOMIC DNA]</scope>
    <source>
        <strain evidence="4">HYN0004</strain>
    </source>
</reference>
<gene>
    <name evidence="3" type="ORF">HYN04_03660</name>
</gene>
<accession>A0A2Z3HZD0</accession>
<dbReference type="RefSeq" id="WP_110449497.1">
    <property type="nucleotide sequence ID" value="NZ_CP029479.1"/>
</dbReference>
<dbReference type="Pfam" id="PF11776">
    <property type="entry name" value="RcnB"/>
    <property type="match status" value="1"/>
</dbReference>
<name>A0A2Z3HZD0_9CAUL</name>
<dbReference type="InterPro" id="IPR024572">
    <property type="entry name" value="RcnB"/>
</dbReference>
<dbReference type="AlphaFoldDB" id="A0A2Z3HZD0"/>
<keyword evidence="4" id="KW-1185">Reference proteome</keyword>
<evidence type="ECO:0000256" key="2">
    <source>
        <dbReference type="SAM" id="SignalP"/>
    </source>
</evidence>
<feature type="chain" id="PRO_5016250931" description="ATP-dependent RNA helicase" evidence="2">
    <location>
        <begin position="28"/>
        <end position="283"/>
    </location>
</feature>
<evidence type="ECO:0000313" key="4">
    <source>
        <dbReference type="Proteomes" id="UP000247763"/>
    </source>
</evidence>
<proteinExistence type="predicted"/>
<feature type="signal peptide" evidence="2">
    <location>
        <begin position="1"/>
        <end position="27"/>
    </location>
</feature>
<sequence length="283" mass="32631">MNRHSASASLLTLILALGLVGASSALAQEAGEGEGRPDRREDFQPPREDGPRLDRREAPAPPFAPPPSARPEPRPEPRPDSGAPPQAWGRYGQPREARPDPAPGGGGDRPGRESGGRDGDRREGGDRGRHDDRRYDGSRHDGYRYDGYRPDGYRPDGYRPDGYRPDGYRYDYRPDGRRYDGYRHDGRRPPRYDPRWYPPVWIPPYRYRGDPWSPPPGFSYRRWSYGEVLPWTWWTPRYRIDSWWVYGLPVPPVGFAWVRLGRDAVMVDLWTGRIVQVAFSLFW</sequence>
<dbReference type="OrthoDB" id="7205329at2"/>
<feature type="compositionally biased region" description="Basic and acidic residues" evidence="1">
    <location>
        <begin position="109"/>
        <end position="174"/>
    </location>
</feature>
<evidence type="ECO:0008006" key="5">
    <source>
        <dbReference type="Google" id="ProtNLM"/>
    </source>
</evidence>